<evidence type="ECO:0000256" key="2">
    <source>
        <dbReference type="ARBA" id="ARBA00022679"/>
    </source>
</evidence>
<dbReference type="SUPFAM" id="SSF53335">
    <property type="entry name" value="S-adenosyl-L-methionine-dependent methyltransferases"/>
    <property type="match status" value="1"/>
</dbReference>
<protein>
    <recommendedName>
        <fullName evidence="5">Polyamine aminopropyltransferase</fullName>
    </recommendedName>
    <alternativeName>
        <fullName evidence="5">Putrescine aminopropyltransferase</fullName>
        <shortName evidence="5">PAPT</shortName>
    </alternativeName>
    <alternativeName>
        <fullName evidence="5">Spermidine synthase</fullName>
        <shortName evidence="5">SPDS</shortName>
        <shortName evidence="5">SPDSY</shortName>
        <ecNumber evidence="5">2.5.1.16</ecNumber>
    </alternativeName>
</protein>
<feature type="binding site" evidence="5">
    <location>
        <position position="247"/>
    </location>
    <ligand>
        <name>S-methyl-5'-thioadenosine</name>
        <dbReference type="ChEBI" id="CHEBI:17509"/>
    </ligand>
</feature>
<dbReference type="PANTHER" id="PTHR43317:SF1">
    <property type="entry name" value="THERMOSPERMINE SYNTHASE ACAULIS5"/>
    <property type="match status" value="1"/>
</dbReference>
<accession>R4YLR3</accession>
<comment type="function">
    <text evidence="5">Catalyzes the irreversible transfer of a propylamine group from the amino donor S-adenosylmethioninamine (decarboxy-AdoMet) to putrescine (1,4-diaminobutane) to yield spermidine.</text>
</comment>
<dbReference type="EMBL" id="FO203512">
    <property type="protein sequence ID" value="CCK75771.1"/>
    <property type="molecule type" value="Genomic_DNA"/>
</dbReference>
<comment type="catalytic activity">
    <reaction evidence="5">
        <text>S-adenosyl 3-(methylsulfanyl)propylamine + putrescine = S-methyl-5'-thioadenosine + spermidine + H(+)</text>
        <dbReference type="Rhea" id="RHEA:12721"/>
        <dbReference type="ChEBI" id="CHEBI:15378"/>
        <dbReference type="ChEBI" id="CHEBI:17509"/>
        <dbReference type="ChEBI" id="CHEBI:57443"/>
        <dbReference type="ChEBI" id="CHEBI:57834"/>
        <dbReference type="ChEBI" id="CHEBI:326268"/>
        <dbReference type="EC" id="2.5.1.16"/>
    </reaction>
</comment>
<dbReference type="STRING" id="698738.OLEAN_C15950"/>
<evidence type="ECO:0000313" key="9">
    <source>
        <dbReference type="Proteomes" id="UP000032749"/>
    </source>
</evidence>
<proteinExistence type="inferred from homology"/>
<feature type="transmembrane region" description="Helical" evidence="5">
    <location>
        <begin position="173"/>
        <end position="193"/>
    </location>
</feature>
<comment type="subcellular location">
    <subcellularLocation>
        <location evidence="5">Cell membrane</location>
        <topology evidence="5">Multi-pass membrane protein</topology>
    </subcellularLocation>
</comment>
<feature type="domain" description="PABS" evidence="7">
    <location>
        <begin position="213"/>
        <end position="488"/>
    </location>
</feature>
<dbReference type="EC" id="2.5.1.16" evidence="5"/>
<dbReference type="InterPro" id="IPR030374">
    <property type="entry name" value="PABS"/>
</dbReference>
<evidence type="ECO:0000256" key="3">
    <source>
        <dbReference type="ARBA" id="ARBA00023066"/>
    </source>
</evidence>
<dbReference type="Pfam" id="PF01564">
    <property type="entry name" value="Spermine_synth"/>
    <property type="match status" value="2"/>
</dbReference>
<name>R4YLR3_OLEAN</name>
<evidence type="ECO:0000256" key="5">
    <source>
        <dbReference type="HAMAP-Rule" id="MF_00198"/>
    </source>
</evidence>
<organism evidence="8 9">
    <name type="scientific">Oleispira antarctica RB-8</name>
    <dbReference type="NCBI Taxonomy" id="698738"/>
    <lineage>
        <taxon>Bacteria</taxon>
        <taxon>Pseudomonadati</taxon>
        <taxon>Pseudomonadota</taxon>
        <taxon>Gammaproteobacteria</taxon>
        <taxon>Oceanospirillales</taxon>
        <taxon>Oceanospirillaceae</taxon>
        <taxon>Oleispira</taxon>
    </lineage>
</organism>
<feature type="binding site" evidence="5">
    <location>
        <position position="323"/>
    </location>
    <ligand>
        <name>S-methyl-5'-thioadenosine</name>
        <dbReference type="ChEBI" id="CHEBI:17509"/>
    </ligand>
</feature>
<feature type="binding site" evidence="5">
    <location>
        <position position="279"/>
    </location>
    <ligand>
        <name>spermidine</name>
        <dbReference type="ChEBI" id="CHEBI:57834"/>
    </ligand>
</feature>
<keyword evidence="5" id="KW-1133">Transmembrane helix</keyword>
<keyword evidence="5" id="KW-0472">Membrane</keyword>
<comment type="similarity">
    <text evidence="1 5">Belongs to the spermidine/spermine synthase family.</text>
</comment>
<sequence length="556" mass="62590">MQRKMPRFLPILLAFCMFTTGASGLVNEYVLATITTYILGNSIEQFSMVIASMMLMMGVSGFVQSKMSDDNLLQKFIAVEVIMALLGGFAPLAIYAAYGYLENSFQIVHYFFVLSVGFLIGFEIPLVMRIIDQHKIKLKTNLTLVYAMDYVGAFVGAVIWVEYLLKNYPLTEISFIVAGFNFIVASITIIYFLKQKLILKPTAYVILLAVTSTLLILGFASNRDISSLLEQRFYEDPIVHKETTKYQHLVITHNSTSGDTRLYINGNTQFSSLDEERYHDFLVHPLMAATASRDNLLILGGGDGLALREVNKYSDVRNITLVDLDPDMVKIASTNKMLTELNNNAFKNSNIATLPYQVIDSGGKQGVYLSEDGSEEKSKWVASVTVYNIDADLFLRNKPKQKWDAVIIDLPDPSGIEISKLYSKQFYQNLKRYLTADAYISIQSTSPYHAKDAYLAIGNTLRSAGFNVLPYRQNIPSFGDWGYYLAWTAPEKAIDLKHRLSQLERFPVNTNFITPELLASSFAFGKGELHTNNPCINTLMEPCLLTAYTDRSWQVE</sequence>
<dbReference type="InterPro" id="IPR001045">
    <property type="entry name" value="Spermi_synthase"/>
</dbReference>
<keyword evidence="5" id="KW-0812">Transmembrane</keyword>
<feature type="binding site" evidence="5">
    <location>
        <begin position="390"/>
        <end position="391"/>
    </location>
    <ligand>
        <name>S-methyl-5'-thioadenosine</name>
        <dbReference type="ChEBI" id="CHEBI:17509"/>
    </ligand>
</feature>
<comment type="subunit">
    <text evidence="5">Homodimer or homotetramer.</text>
</comment>
<dbReference type="UniPathway" id="UPA00248">
    <property type="reaction ID" value="UER00314"/>
</dbReference>
<evidence type="ECO:0000259" key="7">
    <source>
        <dbReference type="PROSITE" id="PS51006"/>
    </source>
</evidence>
<dbReference type="Gene3D" id="1.20.1250.20">
    <property type="entry name" value="MFS general substrate transporter like domains"/>
    <property type="match status" value="1"/>
</dbReference>
<dbReference type="GO" id="GO:0008295">
    <property type="term" value="P:spermidine biosynthetic process"/>
    <property type="evidence" value="ECO:0007669"/>
    <property type="project" value="UniProtKB-UniRule"/>
</dbReference>
<feature type="transmembrane region" description="Helical" evidence="5">
    <location>
        <begin position="77"/>
        <end position="101"/>
    </location>
</feature>
<dbReference type="GO" id="GO:0005886">
    <property type="term" value="C:plasma membrane"/>
    <property type="evidence" value="ECO:0007669"/>
    <property type="project" value="UniProtKB-SubCell"/>
</dbReference>
<evidence type="ECO:0000256" key="4">
    <source>
        <dbReference type="ARBA" id="ARBA00023115"/>
    </source>
</evidence>
<dbReference type="GO" id="GO:0004766">
    <property type="term" value="F:spermidine synthase activity"/>
    <property type="evidence" value="ECO:0007669"/>
    <property type="project" value="UniProtKB-UniRule"/>
</dbReference>
<dbReference type="AlphaFoldDB" id="R4YLR3"/>
<evidence type="ECO:0000313" key="8">
    <source>
        <dbReference type="EMBL" id="CCK75771.1"/>
    </source>
</evidence>
<dbReference type="Proteomes" id="UP000032749">
    <property type="component" value="Chromosome"/>
</dbReference>
<keyword evidence="2 5" id="KW-0808">Transferase</keyword>
<comment type="caution">
    <text evidence="5">Lacks conserved residue(s) required for the propagation of feature annotation.</text>
</comment>
<dbReference type="Gene3D" id="3.40.50.150">
    <property type="entry name" value="Vaccinia Virus protein VP39"/>
    <property type="match status" value="1"/>
</dbReference>
<keyword evidence="3 5" id="KW-0745">Spermidine biosynthesis</keyword>
<dbReference type="NCBIfam" id="NF002956">
    <property type="entry name" value="PRK03612.1"/>
    <property type="match status" value="1"/>
</dbReference>
<feature type="transmembrane region" description="Helical" evidence="5">
    <location>
        <begin position="107"/>
        <end position="131"/>
    </location>
</feature>
<dbReference type="HAMAP" id="MF_00198">
    <property type="entry name" value="Spermidine_synth"/>
    <property type="match status" value="1"/>
</dbReference>
<reference evidence="8 9" key="1">
    <citation type="journal article" date="2013" name="Nat. Commun.">
        <title>Genome sequence and functional genomic analysis of the oil-degrading bacterium Oleispira antarctica.</title>
        <authorList>
            <person name="Kube M."/>
            <person name="Chernikova T.N."/>
            <person name="Al-Ramahi Y."/>
            <person name="Beloqui A."/>
            <person name="Lopez-Cortez N."/>
            <person name="Guazzaroni M.E."/>
            <person name="Heipieper H.J."/>
            <person name="Klages S."/>
            <person name="Kotsyurbenko O.R."/>
            <person name="Langer I."/>
            <person name="Nechitaylo T.Y."/>
            <person name="Lunsdorf H."/>
            <person name="Fernandez M."/>
            <person name="Juarez S."/>
            <person name="Ciordia S."/>
            <person name="Singer A."/>
            <person name="Kagan O."/>
            <person name="Egorova O."/>
            <person name="Petit P.A."/>
            <person name="Stogios P."/>
            <person name="Kim Y."/>
            <person name="Tchigvintsev A."/>
            <person name="Flick R."/>
            <person name="Denaro R."/>
            <person name="Genovese M."/>
            <person name="Albar J.P."/>
            <person name="Reva O.N."/>
            <person name="Martinez-Gomariz M."/>
            <person name="Tran H."/>
            <person name="Ferrer M."/>
            <person name="Savchenko A."/>
            <person name="Yakunin A.F."/>
            <person name="Yakimov M.M."/>
            <person name="Golyshina O.V."/>
            <person name="Reinhardt R."/>
            <person name="Golyshin P.N."/>
        </authorList>
    </citation>
    <scope>NUCLEOTIDE SEQUENCE [LARGE SCALE GENOMIC DNA]</scope>
</reference>
<dbReference type="InterPro" id="IPR029063">
    <property type="entry name" value="SAM-dependent_MTases_sf"/>
</dbReference>
<evidence type="ECO:0000256" key="1">
    <source>
        <dbReference type="ARBA" id="ARBA00007867"/>
    </source>
</evidence>
<feature type="transmembrane region" description="Helical" evidence="5">
    <location>
        <begin position="48"/>
        <end position="65"/>
    </location>
</feature>
<dbReference type="PATRIC" id="fig|698738.3.peg.1650"/>
<keyword evidence="5" id="KW-1003">Cell membrane</keyword>
<evidence type="ECO:0000256" key="6">
    <source>
        <dbReference type="PROSITE-ProRule" id="PRU00354"/>
    </source>
</evidence>
<feature type="binding site" evidence="5">
    <location>
        <position position="303"/>
    </location>
    <ligand>
        <name>spermidine</name>
        <dbReference type="ChEBI" id="CHEBI:57834"/>
    </ligand>
</feature>
<feature type="transmembrane region" description="Helical" evidence="5">
    <location>
        <begin position="143"/>
        <end position="161"/>
    </location>
</feature>
<dbReference type="HOGENOM" id="CLU_034289_1_0_6"/>
<keyword evidence="9" id="KW-1185">Reference proteome</keyword>
<feature type="transmembrane region" description="Helical" evidence="5">
    <location>
        <begin position="202"/>
        <end position="220"/>
    </location>
</feature>
<dbReference type="KEGG" id="oai:OLEAN_C15950"/>
<dbReference type="PANTHER" id="PTHR43317">
    <property type="entry name" value="THERMOSPERMINE SYNTHASE ACAULIS5"/>
    <property type="match status" value="1"/>
</dbReference>
<comment type="pathway">
    <text evidence="5">Amine and polyamine biosynthesis; spermidine biosynthesis; spermidine from putrescine: step 1/1.</text>
</comment>
<dbReference type="PROSITE" id="PS51006">
    <property type="entry name" value="PABS_2"/>
    <property type="match status" value="1"/>
</dbReference>
<dbReference type="InterPro" id="IPR036259">
    <property type="entry name" value="MFS_trans_sf"/>
</dbReference>
<feature type="active site" description="Proton acceptor" evidence="5 6">
    <location>
        <position position="409"/>
    </location>
</feature>
<dbReference type="GO" id="GO:0010487">
    <property type="term" value="F:thermospermine synthase activity"/>
    <property type="evidence" value="ECO:0007669"/>
    <property type="project" value="UniProtKB-ARBA"/>
</dbReference>
<keyword evidence="4 5" id="KW-0620">Polyamine biosynthesis</keyword>
<gene>
    <name evidence="5" type="primary">speE</name>
    <name evidence="8" type="ORF">OLEAN_C15950</name>
</gene>